<dbReference type="OrthoDB" id="306168at2157"/>
<dbReference type="EMBL" id="BIXZ01000014">
    <property type="protein sequence ID" value="GCF16030.1"/>
    <property type="molecule type" value="Genomic_DNA"/>
</dbReference>
<sequence length="105" mass="12261">MALSATTWVVMLAIVGLLWGSATVTIWKSMHDEERKLQLIRKQGTIDTYSPRAMADLREWIETHPADPYVDEARDRYNDCVETLREIDEPFYDWNDDEIASLEKL</sequence>
<evidence type="ECO:0000313" key="2">
    <source>
        <dbReference type="EMBL" id="GCF16030.1"/>
    </source>
</evidence>
<gene>
    <name evidence="2" type="ORF">Harman_39650</name>
</gene>
<dbReference type="Proteomes" id="UP000304382">
    <property type="component" value="Unassembled WGS sequence"/>
</dbReference>
<keyword evidence="1" id="KW-0812">Transmembrane</keyword>
<dbReference type="RefSeq" id="WP_137685415.1">
    <property type="nucleotide sequence ID" value="NZ_BIXZ01000014.1"/>
</dbReference>
<organism evidence="2 3">
    <name type="scientific">Haloarcula mannanilytica</name>
    <dbReference type="NCBI Taxonomy" id="2509225"/>
    <lineage>
        <taxon>Archaea</taxon>
        <taxon>Methanobacteriati</taxon>
        <taxon>Methanobacteriota</taxon>
        <taxon>Stenosarchaea group</taxon>
        <taxon>Halobacteria</taxon>
        <taxon>Halobacteriales</taxon>
        <taxon>Haloarculaceae</taxon>
        <taxon>Haloarcula</taxon>
    </lineage>
</organism>
<evidence type="ECO:0000256" key="1">
    <source>
        <dbReference type="SAM" id="Phobius"/>
    </source>
</evidence>
<evidence type="ECO:0000313" key="3">
    <source>
        <dbReference type="Proteomes" id="UP000304382"/>
    </source>
</evidence>
<keyword evidence="1" id="KW-1133">Transmembrane helix</keyword>
<dbReference type="AlphaFoldDB" id="A0A4C2ER96"/>
<accession>A0A4C2ER96</accession>
<reference evidence="2 3" key="1">
    <citation type="submission" date="2019-02" db="EMBL/GenBank/DDBJ databases">
        <title>Haloarcula mannanilyticum sp. nov., a mannan degrading haloarchaeon isolated from commercial salt.</title>
        <authorList>
            <person name="Enomoto S."/>
            <person name="Shimane Y."/>
            <person name="Kamekura M."/>
            <person name="Ito T."/>
            <person name="Moriya O."/>
            <person name="Ihara K."/>
            <person name="Takahashi-Ando N."/>
            <person name="Fukushima Y."/>
            <person name="Yoshida Y."/>
            <person name="Usama R."/>
            <person name="Takai K."/>
            <person name="Minegishi H."/>
        </authorList>
    </citation>
    <scope>NUCLEOTIDE SEQUENCE [LARGE SCALE GENOMIC DNA]</scope>
    <source>
        <strain evidence="2 3">MD130-1</strain>
    </source>
</reference>
<proteinExistence type="predicted"/>
<comment type="caution">
    <text evidence="2">The sequence shown here is derived from an EMBL/GenBank/DDBJ whole genome shotgun (WGS) entry which is preliminary data.</text>
</comment>
<dbReference type="Pfam" id="PF26069">
    <property type="entry name" value="DUF8026"/>
    <property type="match status" value="1"/>
</dbReference>
<keyword evidence="1" id="KW-0472">Membrane</keyword>
<dbReference type="InterPro" id="IPR058339">
    <property type="entry name" value="DUF8026"/>
</dbReference>
<name>A0A4C2ER96_9EURY</name>
<keyword evidence="3" id="KW-1185">Reference proteome</keyword>
<feature type="transmembrane region" description="Helical" evidence="1">
    <location>
        <begin position="6"/>
        <end position="27"/>
    </location>
</feature>
<protein>
    <submittedName>
        <fullName evidence="2">Uncharacterized protein</fullName>
    </submittedName>
</protein>